<dbReference type="Pfam" id="PF19361">
    <property type="entry name" value="DUF5937"/>
    <property type="match status" value="1"/>
</dbReference>
<dbReference type="GO" id="GO:0003700">
    <property type="term" value="F:DNA-binding transcription factor activity"/>
    <property type="evidence" value="ECO:0007669"/>
    <property type="project" value="InterPro"/>
</dbReference>
<keyword evidence="2" id="KW-0238">DNA-binding</keyword>
<dbReference type="PROSITE" id="PS50987">
    <property type="entry name" value="HTH_ARSR_2"/>
    <property type="match status" value="1"/>
</dbReference>
<dbReference type="Pfam" id="PF12840">
    <property type="entry name" value="HTH_20"/>
    <property type="match status" value="1"/>
</dbReference>
<dbReference type="SUPFAM" id="SSF46785">
    <property type="entry name" value="Winged helix' DNA-binding domain"/>
    <property type="match status" value="1"/>
</dbReference>
<dbReference type="RefSeq" id="WP_114624118.1">
    <property type="nucleotide sequence ID" value="NZ_QQNA01000098.1"/>
</dbReference>
<comment type="caution">
    <text evidence="5">The sequence shown here is derived from an EMBL/GenBank/DDBJ whole genome shotgun (WGS) entry which is preliminary data.</text>
</comment>
<protein>
    <submittedName>
        <fullName evidence="5">Transcriptional regulator</fullName>
    </submittedName>
</protein>
<dbReference type="Proteomes" id="UP000253741">
    <property type="component" value="Unassembled WGS sequence"/>
</dbReference>
<gene>
    <name evidence="5" type="ORF">DVH02_13905</name>
</gene>
<dbReference type="PANTHER" id="PTHR43132:SF8">
    <property type="entry name" value="HTH-TYPE TRANSCRIPTIONAL REGULATOR KMTR"/>
    <property type="match status" value="1"/>
</dbReference>
<accession>A0A370BDJ9</accession>
<evidence type="ECO:0000313" key="5">
    <source>
        <dbReference type="EMBL" id="RDG37515.1"/>
    </source>
</evidence>
<reference evidence="5 6" key="1">
    <citation type="submission" date="2018-07" db="EMBL/GenBank/DDBJ databases">
        <title>Streptomyces species from bats.</title>
        <authorList>
            <person name="Dunlap C."/>
        </authorList>
    </citation>
    <scope>NUCLEOTIDE SEQUENCE [LARGE SCALE GENOMIC DNA]</scope>
    <source>
        <strain evidence="5 6">AC230</strain>
    </source>
</reference>
<dbReference type="PANTHER" id="PTHR43132">
    <property type="entry name" value="ARSENICAL RESISTANCE OPERON REPRESSOR ARSR-RELATED"/>
    <property type="match status" value="1"/>
</dbReference>
<dbReference type="InterPro" id="IPR036388">
    <property type="entry name" value="WH-like_DNA-bd_sf"/>
</dbReference>
<keyword evidence="6" id="KW-1185">Reference proteome</keyword>
<evidence type="ECO:0000259" key="4">
    <source>
        <dbReference type="PROSITE" id="PS50987"/>
    </source>
</evidence>
<keyword evidence="1" id="KW-0805">Transcription regulation</keyword>
<name>A0A370BDJ9_9ACTN</name>
<dbReference type="GO" id="GO:0003677">
    <property type="term" value="F:DNA binding"/>
    <property type="evidence" value="ECO:0007669"/>
    <property type="project" value="UniProtKB-KW"/>
</dbReference>
<organism evidence="5 6">
    <name type="scientific">Streptomyces corynorhini</name>
    <dbReference type="NCBI Taxonomy" id="2282652"/>
    <lineage>
        <taxon>Bacteria</taxon>
        <taxon>Bacillati</taxon>
        <taxon>Actinomycetota</taxon>
        <taxon>Actinomycetes</taxon>
        <taxon>Kitasatosporales</taxon>
        <taxon>Streptomycetaceae</taxon>
        <taxon>Streptomyces</taxon>
    </lineage>
</organism>
<dbReference type="InterPro" id="IPR036390">
    <property type="entry name" value="WH_DNA-bd_sf"/>
</dbReference>
<dbReference type="InterPro" id="IPR011991">
    <property type="entry name" value="ArsR-like_HTH"/>
</dbReference>
<dbReference type="Gene3D" id="1.10.10.10">
    <property type="entry name" value="Winged helix-like DNA-binding domain superfamily/Winged helix DNA-binding domain"/>
    <property type="match status" value="1"/>
</dbReference>
<dbReference type="OrthoDB" id="3460651at2"/>
<dbReference type="SMART" id="SM00418">
    <property type="entry name" value="HTH_ARSR"/>
    <property type="match status" value="1"/>
</dbReference>
<evidence type="ECO:0000256" key="3">
    <source>
        <dbReference type="ARBA" id="ARBA00023163"/>
    </source>
</evidence>
<dbReference type="InterPro" id="IPR045981">
    <property type="entry name" value="DUF5937"/>
</dbReference>
<dbReference type="AlphaFoldDB" id="A0A370BDJ9"/>
<evidence type="ECO:0000256" key="2">
    <source>
        <dbReference type="ARBA" id="ARBA00023125"/>
    </source>
</evidence>
<dbReference type="CDD" id="cd00090">
    <property type="entry name" value="HTH_ARSR"/>
    <property type="match status" value="1"/>
</dbReference>
<proteinExistence type="predicted"/>
<evidence type="ECO:0000256" key="1">
    <source>
        <dbReference type="ARBA" id="ARBA00023015"/>
    </source>
</evidence>
<keyword evidence="3" id="KW-0804">Transcription</keyword>
<dbReference type="InterPro" id="IPR051011">
    <property type="entry name" value="Metal_resp_trans_reg"/>
</dbReference>
<evidence type="ECO:0000313" key="6">
    <source>
        <dbReference type="Proteomes" id="UP000253741"/>
    </source>
</evidence>
<feature type="domain" description="HTH arsR-type" evidence="4">
    <location>
        <begin position="244"/>
        <end position="332"/>
    </location>
</feature>
<dbReference type="InterPro" id="IPR001845">
    <property type="entry name" value="HTH_ArsR_DNA-bd_dom"/>
</dbReference>
<dbReference type="EMBL" id="QQNA01000098">
    <property type="protein sequence ID" value="RDG37515.1"/>
    <property type="molecule type" value="Genomic_DNA"/>
</dbReference>
<sequence>MPFQLHFTESDLLRCRFAISPLWETQEAVRTLVRPRRHGYHLPWLRRIRQAADGLDLRPLHLLMPEFGHNPDLLSRVPPGPSPVFEDEIAAVRTTDPRAAGADIALALAETPGAAESPAGRAMLADPARAVGELAGLLEQAWRVLVEPDWPRLRALLEADVAYHSRRLAEAGFERLIAELSPQLGWTGGSTLTITGMNGSHARVLGGDGLVLMPSVFCWPRVVSGYLPPWQPAVIYPVRGIGGLWTEPSDRTPEALARLLGRARARVLCALDEPASTTALARMLGLAPSSVSAHLSVLRGAGLLGARRYGHEVLYERTPLGIALAVSHPGTD</sequence>